<dbReference type="HOGENOM" id="CLU_025996_4_4_10"/>
<dbReference type="eggNOG" id="COG0463">
    <property type="taxonomic scope" value="Bacteria"/>
</dbReference>
<reference evidence="3" key="1">
    <citation type="submission" date="2011-07" db="EMBL/GenBank/DDBJ databases">
        <title>The complete genome of Cyclobacterium marinum DSM 745.</title>
        <authorList>
            <person name="Lucas S."/>
            <person name="Han J."/>
            <person name="Lapidus A."/>
            <person name="Bruce D."/>
            <person name="Goodwin L."/>
            <person name="Pitluck S."/>
            <person name="Peters L."/>
            <person name="Kyrpides N."/>
            <person name="Mavromatis K."/>
            <person name="Ivanova N."/>
            <person name="Ovchinnikova G."/>
            <person name="Chertkov O."/>
            <person name="Detter J.C."/>
            <person name="Tapia R."/>
            <person name="Han C."/>
            <person name="Land M."/>
            <person name="Hauser L."/>
            <person name="Markowitz V."/>
            <person name="Cheng J.-F."/>
            <person name="Hugenholtz P."/>
            <person name="Woyke T."/>
            <person name="Wu D."/>
            <person name="Tindall B."/>
            <person name="Schuetze A."/>
            <person name="Brambilla E."/>
            <person name="Klenk H.-P."/>
            <person name="Eisen J.A."/>
        </authorList>
    </citation>
    <scope>NUCLEOTIDE SEQUENCE [LARGE SCALE GENOMIC DNA]</scope>
    <source>
        <strain evidence="3">ATCC 25205 / DSM 745 / LMG 13164 / NCIMB 1802</strain>
    </source>
</reference>
<protein>
    <submittedName>
        <fullName evidence="2">Glycosyl transferase family 2</fullName>
    </submittedName>
</protein>
<dbReference type="InterPro" id="IPR029044">
    <property type="entry name" value="Nucleotide-diphossugar_trans"/>
</dbReference>
<accession>G0J2T3</accession>
<dbReference type="OrthoDB" id="199095at2"/>
<keyword evidence="2" id="KW-0808">Transferase</keyword>
<dbReference type="Gene3D" id="3.90.550.10">
    <property type="entry name" value="Spore Coat Polysaccharide Biosynthesis Protein SpsA, Chain A"/>
    <property type="match status" value="1"/>
</dbReference>
<evidence type="ECO:0000313" key="2">
    <source>
        <dbReference type="EMBL" id="AEL27420.1"/>
    </source>
</evidence>
<gene>
    <name evidence="2" type="ordered locus">Cycma_3708</name>
</gene>
<dbReference type="PANTHER" id="PTHR22916:SF3">
    <property type="entry name" value="UDP-GLCNAC:BETAGAL BETA-1,3-N-ACETYLGLUCOSAMINYLTRANSFERASE-LIKE PROTEIN 1"/>
    <property type="match status" value="1"/>
</dbReference>
<evidence type="ECO:0000259" key="1">
    <source>
        <dbReference type="Pfam" id="PF00535"/>
    </source>
</evidence>
<evidence type="ECO:0000313" key="3">
    <source>
        <dbReference type="Proteomes" id="UP000001635"/>
    </source>
</evidence>
<proteinExistence type="predicted"/>
<dbReference type="SUPFAM" id="SSF53448">
    <property type="entry name" value="Nucleotide-diphospho-sugar transferases"/>
    <property type="match status" value="1"/>
</dbReference>
<sequence>MAFEVSVCMITYNHAEYVRKAIRGVFNQSLDFKIEFVISDDCSTDNTVKEVEEEIKNSPSNVKVNFIKRNSNVGVNLNFINALKSCQGKYIAICEGDDYWVDINKIKIQYEFLKRNPDFVLSFHDGYIANGLNLTKKMILNSSTKKDLNFNNLITVGYTIPTLTVFFRNVIIEDLPKELYEVTNCDSFLFIYISQFGKIHFHKEIVDVVHVYHYGGIWSMKNKLYQSIESYKTYKLTYQFFKDKRIYYLLNNFATSIIIYSIKNKNYLLAIKYYFKNILNILVYPTILKIFLKKHMVYISKFLHLR</sequence>
<keyword evidence="3" id="KW-1185">Reference proteome</keyword>
<dbReference type="RefSeq" id="WP_014021706.1">
    <property type="nucleotide sequence ID" value="NC_015914.1"/>
</dbReference>
<feature type="domain" description="Glycosyltransferase 2-like" evidence="1">
    <location>
        <begin position="6"/>
        <end position="172"/>
    </location>
</feature>
<dbReference type="KEGG" id="cmr:Cycma_3708"/>
<dbReference type="EMBL" id="CP002955">
    <property type="protein sequence ID" value="AEL27420.1"/>
    <property type="molecule type" value="Genomic_DNA"/>
</dbReference>
<dbReference type="PANTHER" id="PTHR22916">
    <property type="entry name" value="GLYCOSYLTRANSFERASE"/>
    <property type="match status" value="1"/>
</dbReference>
<dbReference type="AlphaFoldDB" id="G0J2T3"/>
<organism evidence="2 3">
    <name type="scientific">Cyclobacterium marinum (strain ATCC 25205 / DSM 745 / LMG 13164 / NCIMB 1802)</name>
    <name type="common">Flectobacillus marinus</name>
    <dbReference type="NCBI Taxonomy" id="880070"/>
    <lineage>
        <taxon>Bacteria</taxon>
        <taxon>Pseudomonadati</taxon>
        <taxon>Bacteroidota</taxon>
        <taxon>Cytophagia</taxon>
        <taxon>Cytophagales</taxon>
        <taxon>Cyclobacteriaceae</taxon>
        <taxon>Cyclobacterium</taxon>
    </lineage>
</organism>
<dbReference type="Proteomes" id="UP000001635">
    <property type="component" value="Chromosome"/>
</dbReference>
<dbReference type="STRING" id="880070.Cycma_3708"/>
<dbReference type="Pfam" id="PF00535">
    <property type="entry name" value="Glycos_transf_2"/>
    <property type="match status" value="1"/>
</dbReference>
<dbReference type="InterPro" id="IPR001173">
    <property type="entry name" value="Glyco_trans_2-like"/>
</dbReference>
<name>G0J2T3_CYCMS</name>
<dbReference type="GO" id="GO:0016758">
    <property type="term" value="F:hexosyltransferase activity"/>
    <property type="evidence" value="ECO:0007669"/>
    <property type="project" value="UniProtKB-ARBA"/>
</dbReference>